<reference evidence="5 6" key="2">
    <citation type="submission" date="2017-09" db="EMBL/GenBank/DDBJ databases">
        <title>Bacillus patelloidae sp. nov., isolated from the intestinal tract of a marine limpet.</title>
        <authorList>
            <person name="Liu R."/>
            <person name="Dong C."/>
            <person name="Shao Z."/>
        </authorList>
    </citation>
    <scope>NUCLEOTIDE SEQUENCE [LARGE SCALE GENOMIC DNA]</scope>
    <source>
        <strain evidence="5 6">SA5d-4</strain>
    </source>
</reference>
<dbReference type="InterPro" id="IPR028345">
    <property type="entry name" value="Antibiotic_NAT-like"/>
</dbReference>
<gene>
    <name evidence="5" type="ORF">CIB95_03770</name>
</gene>
<comment type="caution">
    <text evidence="5">The sequence shown here is derived from an EMBL/GenBank/DDBJ whole genome shotgun (WGS) entry which is preliminary data.</text>
</comment>
<dbReference type="EMBL" id="NPIA01000001">
    <property type="protein sequence ID" value="OZM58696.1"/>
    <property type="molecule type" value="Genomic_DNA"/>
</dbReference>
<keyword evidence="3 4" id="KW-0012">Acyltransferase</keyword>
<dbReference type="SUPFAM" id="SSF110710">
    <property type="entry name" value="TTHA0583/YokD-like"/>
    <property type="match status" value="1"/>
</dbReference>
<reference evidence="6" key="1">
    <citation type="submission" date="2017-08" db="EMBL/GenBank/DDBJ databases">
        <authorList>
            <person name="Huang Z."/>
        </authorList>
    </citation>
    <scope>NUCLEOTIDE SEQUENCE [LARGE SCALE GENOMIC DNA]</scope>
    <source>
        <strain evidence="6">SA5d-4</strain>
    </source>
</reference>
<name>A0A263BZY1_9BACI</name>
<dbReference type="GO" id="GO:0046353">
    <property type="term" value="F:aminoglycoside 3-N-acetyltransferase activity"/>
    <property type="evidence" value="ECO:0007669"/>
    <property type="project" value="UniProtKB-EC"/>
</dbReference>
<organism evidence="5 6">
    <name type="scientific">Lottiidibacillus patelloidae</name>
    <dbReference type="NCBI Taxonomy" id="2670334"/>
    <lineage>
        <taxon>Bacteria</taxon>
        <taxon>Bacillati</taxon>
        <taxon>Bacillota</taxon>
        <taxon>Bacilli</taxon>
        <taxon>Bacillales</taxon>
        <taxon>Bacillaceae</taxon>
        <taxon>Lottiidibacillus</taxon>
    </lineage>
</organism>
<keyword evidence="4" id="KW-0046">Antibiotic resistance</keyword>
<accession>A0A263BZY1</accession>
<dbReference type="GO" id="GO:0046677">
    <property type="term" value="P:response to antibiotic"/>
    <property type="evidence" value="ECO:0007669"/>
    <property type="project" value="UniProtKB-KW"/>
</dbReference>
<dbReference type="PANTHER" id="PTHR11104">
    <property type="entry name" value="AMINOGLYCOSIDE N3-ACETYLTRANSFERASE"/>
    <property type="match status" value="1"/>
</dbReference>
<dbReference type="RefSeq" id="WP_094921986.1">
    <property type="nucleotide sequence ID" value="NZ_NPIA01000001.1"/>
</dbReference>
<proteinExistence type="inferred from homology"/>
<evidence type="ECO:0000256" key="4">
    <source>
        <dbReference type="RuleBase" id="RU365031"/>
    </source>
</evidence>
<evidence type="ECO:0000256" key="2">
    <source>
        <dbReference type="ARBA" id="ARBA00022679"/>
    </source>
</evidence>
<evidence type="ECO:0000256" key="1">
    <source>
        <dbReference type="ARBA" id="ARBA00006383"/>
    </source>
</evidence>
<protein>
    <recommendedName>
        <fullName evidence="4">Aminoglycoside N(3)-acetyltransferase</fullName>
        <ecNumber evidence="4">2.3.1.-</ecNumber>
    </recommendedName>
</protein>
<sequence>MGEKQAVEKQHINTIESIAADLQKLGVKQGMNVIVHSSLSSLGWVCGGPVAVIEALMKVVTEEGMIVMPSQSAHLSDPANWMAPPVPEEWWETIRETMPAYDSKTTPTRGLGAVPELFRTYRNVMRSEHPALSFAGWGKGKEAILHPHPLNDGLGEDSPLGRMVENNFYILLIGVGHDSNTSMHLAEHADPTIKEQIQYAPIIENGKRVWKKYKEIAYDDEKFPAIGEQYEKIGRVNNGKIGLAEAKLFPQKEAVEFAKKWMIENASN</sequence>
<dbReference type="PANTHER" id="PTHR11104:SF0">
    <property type="entry name" value="SPBETA PROPHAGE-DERIVED AMINOGLYCOSIDE N(3')-ACETYLTRANSFERASE-LIKE PROTEIN YOKD"/>
    <property type="match status" value="1"/>
</dbReference>
<dbReference type="Proteomes" id="UP000217083">
    <property type="component" value="Unassembled WGS sequence"/>
</dbReference>
<dbReference type="EC" id="2.3.1.-" evidence="4"/>
<dbReference type="Pfam" id="PF02522">
    <property type="entry name" value="Antibiotic_NAT"/>
    <property type="match status" value="1"/>
</dbReference>
<evidence type="ECO:0000313" key="5">
    <source>
        <dbReference type="EMBL" id="OZM58696.1"/>
    </source>
</evidence>
<keyword evidence="6" id="KW-1185">Reference proteome</keyword>
<evidence type="ECO:0000313" key="6">
    <source>
        <dbReference type="Proteomes" id="UP000217083"/>
    </source>
</evidence>
<comment type="catalytic activity">
    <reaction evidence="4">
        <text>a 2-deoxystreptamine antibiotic + acetyl-CoA = an N(3)-acetyl-2-deoxystreptamine antibiotic + CoA + H(+)</text>
        <dbReference type="Rhea" id="RHEA:12665"/>
        <dbReference type="ChEBI" id="CHEBI:15378"/>
        <dbReference type="ChEBI" id="CHEBI:57287"/>
        <dbReference type="ChEBI" id="CHEBI:57288"/>
        <dbReference type="ChEBI" id="CHEBI:57921"/>
        <dbReference type="ChEBI" id="CHEBI:77452"/>
        <dbReference type="EC" id="2.3.1.81"/>
    </reaction>
</comment>
<keyword evidence="2 4" id="KW-0808">Transferase</keyword>
<dbReference type="InterPro" id="IPR003679">
    <property type="entry name" value="Amioglycoside_AcTrfase"/>
</dbReference>
<evidence type="ECO:0000256" key="3">
    <source>
        <dbReference type="ARBA" id="ARBA00023315"/>
    </source>
</evidence>
<comment type="similarity">
    <text evidence="1 4">Belongs to the antibiotic N-acetyltransferase family.</text>
</comment>
<dbReference type="AlphaFoldDB" id="A0A263BZY1"/>